<organism evidence="1">
    <name type="scientific">Desulfofervidus auxilii</name>
    <dbReference type="NCBI Taxonomy" id="1621989"/>
    <lineage>
        <taxon>Bacteria</taxon>
        <taxon>Pseudomonadati</taxon>
        <taxon>Thermodesulfobacteriota</taxon>
        <taxon>Candidatus Desulfofervidia</taxon>
        <taxon>Candidatus Desulfofervidales</taxon>
        <taxon>Candidatus Desulfofervidaceae</taxon>
        <taxon>Candidatus Desulfofervidus</taxon>
    </lineage>
</organism>
<comment type="caution">
    <text evidence="1">The sequence shown here is derived from an EMBL/GenBank/DDBJ whole genome shotgun (WGS) entry which is preliminary data.</text>
</comment>
<name>A0A7C0Y2K2_DESA2</name>
<accession>A0A7C0Y2K2</accession>
<dbReference type="AlphaFoldDB" id="A0A7C0Y2K2"/>
<dbReference type="EMBL" id="DRBS01000204">
    <property type="protein sequence ID" value="HDD44247.1"/>
    <property type="molecule type" value="Genomic_DNA"/>
</dbReference>
<reference evidence="1" key="1">
    <citation type="journal article" date="2020" name="mSystems">
        <title>Genome- and Community-Level Interaction Insights into Carbon Utilization and Element Cycling Functions of Hydrothermarchaeota in Hydrothermal Sediment.</title>
        <authorList>
            <person name="Zhou Z."/>
            <person name="Liu Y."/>
            <person name="Xu W."/>
            <person name="Pan J."/>
            <person name="Luo Z.H."/>
            <person name="Li M."/>
        </authorList>
    </citation>
    <scope>NUCLEOTIDE SEQUENCE [LARGE SCALE GENOMIC DNA]</scope>
    <source>
        <strain evidence="1">HyVt-233</strain>
    </source>
</reference>
<dbReference type="Proteomes" id="UP000886289">
    <property type="component" value="Unassembled WGS sequence"/>
</dbReference>
<gene>
    <name evidence="1" type="ORF">ENG63_05235</name>
</gene>
<protein>
    <submittedName>
        <fullName evidence="1">Uncharacterized protein</fullName>
    </submittedName>
</protein>
<sequence length="93" mass="11262">MERLDHLRSKFLPQLAEFLETEKDIVKVLEYVDKLSEDIEKEIKCKPRKEVWQIWKRNCEECESGICYKNCVRMHWCDGTTTESCSPRWFCLE</sequence>
<evidence type="ECO:0000313" key="1">
    <source>
        <dbReference type="EMBL" id="HDD44247.1"/>
    </source>
</evidence>
<proteinExistence type="predicted"/>